<proteinExistence type="predicted"/>
<dbReference type="RefSeq" id="XP_060428304.1">
    <property type="nucleotide sequence ID" value="XM_060572514.1"/>
</dbReference>
<accession>A0AAJ0ERT3</accession>
<protein>
    <submittedName>
        <fullName evidence="2">Uncharacterized protein</fullName>
    </submittedName>
</protein>
<feature type="compositionally biased region" description="Basic and acidic residues" evidence="1">
    <location>
        <begin position="46"/>
        <end position="58"/>
    </location>
</feature>
<evidence type="ECO:0000256" key="1">
    <source>
        <dbReference type="SAM" id="MobiDB-lite"/>
    </source>
</evidence>
<sequence length="182" mass="19572">MSRSLAPRRTFASNRAEVRMTGALMEFSRDSQYGLSGPARGTTFPIDRDGLPRSRSPDEAVTPRWESVKWVAGVVRLFGPSSAEGWVQSRQDLTKGLGNHHQPLGPGVGQGGSATLGKRMAVLVGRGPDGCADAERAMQSDAELVLRLLRRRVLISRSHHAADALLRGSVVQSVEAGGHHDN</sequence>
<feature type="region of interest" description="Disordered" evidence="1">
    <location>
        <begin position="34"/>
        <end position="60"/>
    </location>
</feature>
<dbReference type="EMBL" id="JAHMHR010000026">
    <property type="protein sequence ID" value="KAK1674301.1"/>
    <property type="molecule type" value="Genomic_DNA"/>
</dbReference>
<keyword evidence="3" id="KW-1185">Reference proteome</keyword>
<reference evidence="2" key="1">
    <citation type="submission" date="2021-06" db="EMBL/GenBank/DDBJ databases">
        <title>Comparative genomics, transcriptomics and evolutionary studies reveal genomic signatures of adaptation to plant cell wall in hemibiotrophic fungi.</title>
        <authorList>
            <consortium name="DOE Joint Genome Institute"/>
            <person name="Baroncelli R."/>
            <person name="Diaz J.F."/>
            <person name="Benocci T."/>
            <person name="Peng M."/>
            <person name="Battaglia E."/>
            <person name="Haridas S."/>
            <person name="Andreopoulos W."/>
            <person name="Labutti K."/>
            <person name="Pangilinan J."/>
            <person name="Floch G.L."/>
            <person name="Makela M.R."/>
            <person name="Henrissat B."/>
            <person name="Grigoriev I.V."/>
            <person name="Crouch J.A."/>
            <person name="De Vries R.P."/>
            <person name="Sukno S.A."/>
            <person name="Thon M.R."/>
        </authorList>
    </citation>
    <scope>NUCLEOTIDE SEQUENCE</scope>
    <source>
        <strain evidence="2">CBS 193.32</strain>
    </source>
</reference>
<comment type="caution">
    <text evidence="2">The sequence shown here is derived from an EMBL/GenBank/DDBJ whole genome shotgun (WGS) entry which is preliminary data.</text>
</comment>
<evidence type="ECO:0000313" key="3">
    <source>
        <dbReference type="Proteomes" id="UP001224890"/>
    </source>
</evidence>
<evidence type="ECO:0000313" key="2">
    <source>
        <dbReference type="EMBL" id="KAK1674301.1"/>
    </source>
</evidence>
<dbReference type="AlphaFoldDB" id="A0AAJ0ERT3"/>
<name>A0AAJ0ERT3_9PEZI</name>
<gene>
    <name evidence="2" type="ORF">BDP55DRAFT_633122</name>
</gene>
<dbReference type="GeneID" id="85457040"/>
<organism evidence="2 3">
    <name type="scientific">Colletotrichum godetiae</name>
    <dbReference type="NCBI Taxonomy" id="1209918"/>
    <lineage>
        <taxon>Eukaryota</taxon>
        <taxon>Fungi</taxon>
        <taxon>Dikarya</taxon>
        <taxon>Ascomycota</taxon>
        <taxon>Pezizomycotina</taxon>
        <taxon>Sordariomycetes</taxon>
        <taxon>Hypocreomycetidae</taxon>
        <taxon>Glomerellales</taxon>
        <taxon>Glomerellaceae</taxon>
        <taxon>Colletotrichum</taxon>
        <taxon>Colletotrichum acutatum species complex</taxon>
    </lineage>
</organism>
<dbReference type="Proteomes" id="UP001224890">
    <property type="component" value="Unassembled WGS sequence"/>
</dbReference>